<evidence type="ECO:0000256" key="3">
    <source>
        <dbReference type="ARBA" id="ARBA00022525"/>
    </source>
</evidence>
<dbReference type="EMBL" id="VVIM01000011">
    <property type="protein sequence ID" value="KAB0791084.1"/>
    <property type="molecule type" value="Genomic_DNA"/>
</dbReference>
<dbReference type="InterPro" id="IPR017948">
    <property type="entry name" value="TGFb_CS"/>
</dbReference>
<name>A0A1Y1LPU2_PHOPY</name>
<evidence type="ECO:0000313" key="11">
    <source>
        <dbReference type="Proteomes" id="UP000327044"/>
    </source>
</evidence>
<sequence length="411" mass="46097">MSSPGASISKIFRTSMWNKKARAIVLLVLVLPVAVCEKGPSPTRSNSISKLRDNSKIEDFTSSPKIGCGACKVREEIKRRSLEVIKVNLLKKMGFQTAPNVTGRVLPQVPSHILAMVEQGYTQGIQSDEPQFAGGSSDVQDEDDFHAKPERFLSYAQPYPRLRHSWRGHDILHFTFSDNLLKYYVGNATLYVYVKGVERRPLPSFYVEVFKVYKGPDHSDTPGMVKIASRRVTQPLGRGEWVKIDVTVMVSEWFKSPRDNYGFILNGTVNGRKVIVTDSSHDGASKVPFAEITTTGAKRRARRNMALFCDDKMNEPLCCRYPLTVNFYELGMEFVIAPKSYEANYCAGECPPVTLQDYPHTHLRQMASPNSIAPCCTPRKVSAISMLYYDNYDNVIYGSLSGMVVDRCGCL</sequence>
<dbReference type="Proteomes" id="UP000327044">
    <property type="component" value="Unassembled WGS sequence"/>
</dbReference>
<proteinExistence type="inferred from homology"/>
<keyword evidence="7" id="KW-0732">Signal</keyword>
<keyword evidence="11" id="KW-1185">Reference proteome</keyword>
<organism evidence="9">
    <name type="scientific">Photinus pyralis</name>
    <name type="common">Common eastern firefly</name>
    <name type="synonym">Lampyris pyralis</name>
    <dbReference type="NCBI Taxonomy" id="7054"/>
    <lineage>
        <taxon>Eukaryota</taxon>
        <taxon>Metazoa</taxon>
        <taxon>Ecdysozoa</taxon>
        <taxon>Arthropoda</taxon>
        <taxon>Hexapoda</taxon>
        <taxon>Insecta</taxon>
        <taxon>Pterygota</taxon>
        <taxon>Neoptera</taxon>
        <taxon>Endopterygota</taxon>
        <taxon>Coleoptera</taxon>
        <taxon>Polyphaga</taxon>
        <taxon>Elateriformia</taxon>
        <taxon>Elateroidea</taxon>
        <taxon>Lampyridae</taxon>
        <taxon>Lampyrinae</taxon>
        <taxon>Photinus</taxon>
    </lineage>
</organism>
<dbReference type="PANTHER" id="PTHR11848">
    <property type="entry name" value="TGF-BETA FAMILY"/>
    <property type="match status" value="1"/>
</dbReference>
<evidence type="ECO:0000256" key="2">
    <source>
        <dbReference type="ARBA" id="ARBA00006656"/>
    </source>
</evidence>
<dbReference type="GO" id="GO:0005615">
    <property type="term" value="C:extracellular space"/>
    <property type="evidence" value="ECO:0007669"/>
    <property type="project" value="TreeGrafter"/>
</dbReference>
<dbReference type="InterPro" id="IPR001111">
    <property type="entry name" value="TGF-b_propeptide"/>
</dbReference>
<evidence type="ECO:0000313" key="9">
    <source>
        <dbReference type="EMBL" id="JAV75669.1"/>
    </source>
</evidence>
<dbReference type="PANTHER" id="PTHR11848:SF262">
    <property type="entry name" value="LD29161P"/>
    <property type="match status" value="1"/>
</dbReference>
<evidence type="ECO:0000313" key="10">
    <source>
        <dbReference type="EMBL" id="KAB0791084.1"/>
    </source>
</evidence>
<dbReference type="Pfam" id="PF00688">
    <property type="entry name" value="TGFb_propeptide"/>
    <property type="match status" value="1"/>
</dbReference>
<keyword evidence="5" id="KW-1015">Disulfide bond</keyword>
<dbReference type="SMART" id="SM00204">
    <property type="entry name" value="TGFB"/>
    <property type="match status" value="1"/>
</dbReference>
<dbReference type="SUPFAM" id="SSF57501">
    <property type="entry name" value="Cystine-knot cytokines"/>
    <property type="match status" value="1"/>
</dbReference>
<keyword evidence="3" id="KW-0964">Secreted</keyword>
<feature type="domain" description="TGF-beta family profile" evidence="8">
    <location>
        <begin position="297"/>
        <end position="411"/>
    </location>
</feature>
<gene>
    <name evidence="10" type="ORF">PPYR_02884</name>
</gene>
<dbReference type="EMBL" id="GEZM01050223">
    <property type="protein sequence ID" value="JAV75669.1"/>
    <property type="molecule type" value="Transcribed_RNA"/>
</dbReference>
<dbReference type="CDD" id="cd13751">
    <property type="entry name" value="TGF_beta_GDF8_like"/>
    <property type="match status" value="1"/>
</dbReference>
<dbReference type="FunCoup" id="A0A1Y1LPU2">
    <property type="interactions" value="76"/>
</dbReference>
<dbReference type="OrthoDB" id="5948587at2759"/>
<dbReference type="InterPro" id="IPR015615">
    <property type="entry name" value="TGF-beta-rel"/>
</dbReference>
<evidence type="ECO:0000256" key="1">
    <source>
        <dbReference type="ARBA" id="ARBA00004613"/>
    </source>
</evidence>
<reference evidence="10" key="3">
    <citation type="submission" date="2019-08" db="EMBL/GenBank/DDBJ databases">
        <authorList>
            <consortium name="Photinus pyralis genome working group"/>
            <person name="Fallon T.R."/>
            <person name="Sander Lower S.E."/>
            <person name="Weng J.-K."/>
        </authorList>
    </citation>
    <scope>NUCLEOTIDE SEQUENCE</scope>
    <source>
        <strain evidence="10">1611_PpyrPB1</strain>
        <tissue evidence="10">Whole body</tissue>
    </source>
</reference>
<dbReference type="PROSITE" id="PS00250">
    <property type="entry name" value="TGF_BETA_1"/>
    <property type="match status" value="1"/>
</dbReference>
<comment type="subcellular location">
    <subcellularLocation>
        <location evidence="1">Secreted</location>
    </subcellularLocation>
</comment>
<protein>
    <recommendedName>
        <fullName evidence="8">TGF-beta family profile domain-containing protein</fullName>
    </recommendedName>
</protein>
<evidence type="ECO:0000256" key="7">
    <source>
        <dbReference type="SAM" id="SignalP"/>
    </source>
</evidence>
<dbReference type="GO" id="GO:0005125">
    <property type="term" value="F:cytokine activity"/>
    <property type="evidence" value="ECO:0007669"/>
    <property type="project" value="TreeGrafter"/>
</dbReference>
<feature type="chain" id="PRO_5033750532" description="TGF-beta family profile domain-containing protein" evidence="7">
    <location>
        <begin position="37"/>
        <end position="411"/>
    </location>
</feature>
<dbReference type="GO" id="GO:0008083">
    <property type="term" value="F:growth factor activity"/>
    <property type="evidence" value="ECO:0007669"/>
    <property type="project" value="UniProtKB-KW"/>
</dbReference>
<dbReference type="Gene3D" id="2.10.90.10">
    <property type="entry name" value="Cystine-knot cytokines"/>
    <property type="match status" value="1"/>
</dbReference>
<keyword evidence="4 6" id="KW-0339">Growth factor</keyword>
<reference evidence="9" key="1">
    <citation type="journal article" date="2016" name="Sci. Rep.">
        <title>Molecular characterization of firefly nuptial gifts: a multi-omics approach sheds light on postcopulatory sexual selection.</title>
        <authorList>
            <person name="Al-Wathiqui N."/>
            <person name="Fallon T.R."/>
            <person name="South A."/>
            <person name="Weng J.K."/>
            <person name="Lewis S.M."/>
        </authorList>
    </citation>
    <scope>NUCLEOTIDE SEQUENCE</scope>
</reference>
<dbReference type="Gene3D" id="2.60.120.970">
    <property type="match status" value="1"/>
</dbReference>
<evidence type="ECO:0000256" key="4">
    <source>
        <dbReference type="ARBA" id="ARBA00023030"/>
    </source>
</evidence>
<dbReference type="InterPro" id="IPR001839">
    <property type="entry name" value="TGF-b_C"/>
</dbReference>
<feature type="signal peptide" evidence="7">
    <location>
        <begin position="1"/>
        <end position="36"/>
    </location>
</feature>
<accession>A0A1Y1LPU2</accession>
<evidence type="ECO:0000259" key="8">
    <source>
        <dbReference type="PROSITE" id="PS51362"/>
    </source>
</evidence>
<dbReference type="AlphaFoldDB" id="A0A1Y1LPU2"/>
<dbReference type="Pfam" id="PF00019">
    <property type="entry name" value="TGF_beta"/>
    <property type="match status" value="1"/>
</dbReference>
<dbReference type="PROSITE" id="PS51362">
    <property type="entry name" value="TGF_BETA_2"/>
    <property type="match status" value="1"/>
</dbReference>
<dbReference type="InterPro" id="IPR029034">
    <property type="entry name" value="Cystine-knot_cytokine"/>
</dbReference>
<evidence type="ECO:0000256" key="5">
    <source>
        <dbReference type="ARBA" id="ARBA00023157"/>
    </source>
</evidence>
<evidence type="ECO:0000256" key="6">
    <source>
        <dbReference type="RuleBase" id="RU000354"/>
    </source>
</evidence>
<reference evidence="10 11" key="2">
    <citation type="journal article" date="2018" name="Elife">
        <title>Firefly genomes illuminate parallel origins of bioluminescence in beetles.</title>
        <authorList>
            <person name="Fallon T.R."/>
            <person name="Lower S.E."/>
            <person name="Chang C.H."/>
            <person name="Bessho-Uehara M."/>
            <person name="Martin G.J."/>
            <person name="Bewick A.J."/>
            <person name="Behringer M."/>
            <person name="Debat H.J."/>
            <person name="Wong I."/>
            <person name="Day J.C."/>
            <person name="Suvorov A."/>
            <person name="Silva C.J."/>
            <person name="Stanger-Hall K.F."/>
            <person name="Hall D.W."/>
            <person name="Schmitz R.J."/>
            <person name="Nelson D.R."/>
            <person name="Lewis S.M."/>
            <person name="Shigenobu S."/>
            <person name="Bybee S.M."/>
            <person name="Larracuente A.M."/>
            <person name="Oba Y."/>
            <person name="Weng J.K."/>
        </authorList>
    </citation>
    <scope>NUCLEOTIDE SEQUENCE [LARGE SCALE GENOMIC DNA]</scope>
    <source>
        <strain evidence="10">1611_PpyrPB1</strain>
        <tissue evidence="10">Whole body</tissue>
    </source>
</reference>
<dbReference type="InParanoid" id="A0A1Y1LPU2"/>
<comment type="similarity">
    <text evidence="2 6">Belongs to the TGF-beta family.</text>
</comment>